<evidence type="ECO:0000313" key="2">
    <source>
        <dbReference type="Proteomes" id="UP000094389"/>
    </source>
</evidence>
<dbReference type="OMA" id="DIGCHAN"/>
<feature type="non-terminal residue" evidence="1">
    <location>
        <position position="81"/>
    </location>
</feature>
<dbReference type="Proteomes" id="UP000094389">
    <property type="component" value="Unassembled WGS sequence"/>
</dbReference>
<keyword evidence="2" id="KW-1185">Reference proteome</keyword>
<reference evidence="1 2" key="1">
    <citation type="journal article" date="2016" name="Proc. Natl. Acad. Sci. U.S.A.">
        <title>Comparative genomics of biotechnologically important yeasts.</title>
        <authorList>
            <person name="Riley R."/>
            <person name="Haridas S."/>
            <person name="Wolfe K.H."/>
            <person name="Lopes M.R."/>
            <person name="Hittinger C.T."/>
            <person name="Goeker M."/>
            <person name="Salamov A.A."/>
            <person name="Wisecaver J.H."/>
            <person name="Long T.M."/>
            <person name="Calvey C.H."/>
            <person name="Aerts A.L."/>
            <person name="Barry K.W."/>
            <person name="Choi C."/>
            <person name="Clum A."/>
            <person name="Coughlan A.Y."/>
            <person name="Deshpande S."/>
            <person name="Douglass A.P."/>
            <person name="Hanson S.J."/>
            <person name="Klenk H.-P."/>
            <person name="LaButti K.M."/>
            <person name="Lapidus A."/>
            <person name="Lindquist E.A."/>
            <person name="Lipzen A.M."/>
            <person name="Meier-Kolthoff J.P."/>
            <person name="Ohm R.A."/>
            <person name="Otillar R.P."/>
            <person name="Pangilinan J.L."/>
            <person name="Peng Y."/>
            <person name="Rokas A."/>
            <person name="Rosa C.A."/>
            <person name="Scheuner C."/>
            <person name="Sibirny A.A."/>
            <person name="Slot J.C."/>
            <person name="Stielow J.B."/>
            <person name="Sun H."/>
            <person name="Kurtzman C.P."/>
            <person name="Blackwell M."/>
            <person name="Grigoriev I.V."/>
            <person name="Jeffries T.W."/>
        </authorList>
    </citation>
    <scope>NUCLEOTIDE SEQUENCE [LARGE SCALE GENOMIC DNA]</scope>
    <source>
        <strain evidence="2">ATCC 18201 / CBS 1600 / BCRC 20928 / JCM 3617 / NBRC 0987 / NRRL Y-1542</strain>
    </source>
</reference>
<protein>
    <submittedName>
        <fullName evidence="1">Uncharacterized protein</fullName>
    </submittedName>
</protein>
<dbReference type="OrthoDB" id="3980599at2759"/>
<sequence length="81" mass="8796">AMAASADQCADIGCHANCGLMIIEGQRCSLNTTTAFWGPHNTTCLCEPGSPFLNYYPGCMNCGWTLWKYYGAYVTDALRAC</sequence>
<name>A0A1E4RTM9_CYBJN</name>
<accession>A0A1E4RTM9</accession>
<feature type="non-terminal residue" evidence="1">
    <location>
        <position position="1"/>
    </location>
</feature>
<organism evidence="1 2">
    <name type="scientific">Cyberlindnera jadinii (strain ATCC 18201 / CBS 1600 / BCRC 20928 / JCM 3617 / NBRC 0987 / NRRL Y-1542)</name>
    <name type="common">Torula yeast</name>
    <name type="synonym">Candida utilis</name>
    <dbReference type="NCBI Taxonomy" id="983966"/>
    <lineage>
        <taxon>Eukaryota</taxon>
        <taxon>Fungi</taxon>
        <taxon>Dikarya</taxon>
        <taxon>Ascomycota</taxon>
        <taxon>Saccharomycotina</taxon>
        <taxon>Saccharomycetes</taxon>
        <taxon>Phaffomycetales</taxon>
        <taxon>Phaffomycetaceae</taxon>
        <taxon>Cyberlindnera</taxon>
    </lineage>
</organism>
<dbReference type="GeneID" id="30986455"/>
<evidence type="ECO:0000313" key="1">
    <source>
        <dbReference type="EMBL" id="ODV70588.1"/>
    </source>
</evidence>
<proteinExistence type="predicted"/>
<gene>
    <name evidence="1" type="ORF">CYBJADRAFT_109639</name>
</gene>
<dbReference type="AlphaFoldDB" id="A0A1E4RTM9"/>
<dbReference type="EMBL" id="KV453978">
    <property type="protein sequence ID" value="ODV70588.1"/>
    <property type="molecule type" value="Genomic_DNA"/>
</dbReference>
<dbReference type="RefSeq" id="XP_020067627.1">
    <property type="nucleotide sequence ID" value="XM_020212059.1"/>
</dbReference>